<keyword evidence="3" id="KW-1185">Reference proteome</keyword>
<keyword evidence="1" id="KW-0732">Signal</keyword>
<proteinExistence type="predicted"/>
<evidence type="ECO:0000313" key="3">
    <source>
        <dbReference type="Proteomes" id="UP001054902"/>
    </source>
</evidence>
<organism evidence="2 3">
    <name type="scientific">Chaetoceros tenuissimus</name>
    <dbReference type="NCBI Taxonomy" id="426638"/>
    <lineage>
        <taxon>Eukaryota</taxon>
        <taxon>Sar</taxon>
        <taxon>Stramenopiles</taxon>
        <taxon>Ochrophyta</taxon>
        <taxon>Bacillariophyta</taxon>
        <taxon>Coscinodiscophyceae</taxon>
        <taxon>Chaetocerotophycidae</taxon>
        <taxon>Chaetocerotales</taxon>
        <taxon>Chaetocerotaceae</taxon>
        <taxon>Chaetoceros</taxon>
    </lineage>
</organism>
<dbReference type="Proteomes" id="UP001054902">
    <property type="component" value="Unassembled WGS sequence"/>
</dbReference>
<reference evidence="2 3" key="1">
    <citation type="journal article" date="2021" name="Sci. Rep.">
        <title>The genome of the diatom Chaetoceros tenuissimus carries an ancient integrated fragment of an extant virus.</title>
        <authorList>
            <person name="Hongo Y."/>
            <person name="Kimura K."/>
            <person name="Takaki Y."/>
            <person name="Yoshida Y."/>
            <person name="Baba S."/>
            <person name="Kobayashi G."/>
            <person name="Nagasaki K."/>
            <person name="Hano T."/>
            <person name="Tomaru Y."/>
        </authorList>
    </citation>
    <scope>NUCLEOTIDE SEQUENCE [LARGE SCALE GENOMIC DNA]</scope>
    <source>
        <strain evidence="2 3">NIES-3715</strain>
    </source>
</reference>
<dbReference type="SUPFAM" id="SSF50630">
    <property type="entry name" value="Acid proteases"/>
    <property type="match status" value="1"/>
</dbReference>
<dbReference type="AlphaFoldDB" id="A0AAD3D4L9"/>
<name>A0AAD3D4L9_9STRA</name>
<feature type="signal peptide" evidence="1">
    <location>
        <begin position="1"/>
        <end position="21"/>
    </location>
</feature>
<dbReference type="Gene3D" id="2.40.70.10">
    <property type="entry name" value="Acid Proteases"/>
    <property type="match status" value="1"/>
</dbReference>
<accession>A0AAD3D4L9</accession>
<comment type="caution">
    <text evidence="2">The sequence shown here is derived from an EMBL/GenBank/DDBJ whole genome shotgun (WGS) entry which is preliminary data.</text>
</comment>
<sequence>MFLGIIIIFILLSYCPSQTSAFLQPPHHLANFPKSVKRKSHVNRIQLNSIKGDEGIFIEHKLNNDIRTYASRRNVLATIGILPFLMNPSSSNAQEINIQAQSITMPLESTGNSYLIYYRVSQSLFRAVLDTGSPFLMLPNSCSENTRAKAGCYREQGVPSGLSNTIELFDGFEGEVEWRKGGFSFYNATGSMMVSSPTFIFGVANDDILSGTGGLFFGLIKNTDKRIRPSFLGQTEVTSFIVDLRKDEVRNISPSLTLSTVPYLANRDYIPITNYLRKCGDPVQHYVSKLKSIFINGQQLIPRDKRPIYAIIDTGTTGMVVSKELYDQRYIEARERRERKLWGGEVELTFETEMKNTKSIKAVKPLTTPFDPKPNWKKFKGHDSCWSIISRGPTDHY</sequence>
<gene>
    <name evidence="2" type="ORF">CTEN210_14159</name>
</gene>
<evidence type="ECO:0000313" key="2">
    <source>
        <dbReference type="EMBL" id="GFH57683.1"/>
    </source>
</evidence>
<evidence type="ECO:0008006" key="4">
    <source>
        <dbReference type="Google" id="ProtNLM"/>
    </source>
</evidence>
<dbReference type="InterPro" id="IPR021109">
    <property type="entry name" value="Peptidase_aspartic_dom_sf"/>
</dbReference>
<feature type="chain" id="PRO_5042105968" description="Peptidase A1 domain-containing protein" evidence="1">
    <location>
        <begin position="22"/>
        <end position="397"/>
    </location>
</feature>
<evidence type="ECO:0000256" key="1">
    <source>
        <dbReference type="SAM" id="SignalP"/>
    </source>
</evidence>
<dbReference type="EMBL" id="BLLK01000058">
    <property type="protein sequence ID" value="GFH57683.1"/>
    <property type="molecule type" value="Genomic_DNA"/>
</dbReference>
<protein>
    <recommendedName>
        <fullName evidence="4">Peptidase A1 domain-containing protein</fullName>
    </recommendedName>
</protein>